<keyword evidence="3" id="KW-1185">Reference proteome</keyword>
<dbReference type="GO" id="GO:0005657">
    <property type="term" value="C:replication fork"/>
    <property type="evidence" value="ECO:0007669"/>
    <property type="project" value="TreeGrafter"/>
</dbReference>
<reference evidence="2" key="1">
    <citation type="submission" date="2020-05" db="EMBL/GenBank/DDBJ databases">
        <title>WGS assembly of Panicum virgatum.</title>
        <authorList>
            <person name="Lovell J.T."/>
            <person name="Jenkins J."/>
            <person name="Shu S."/>
            <person name="Juenger T.E."/>
            <person name="Schmutz J."/>
        </authorList>
    </citation>
    <scope>NUCLEOTIDE SEQUENCE</scope>
    <source>
        <strain evidence="2">AP13</strain>
    </source>
</reference>
<dbReference type="EMBL" id="CM029038">
    <property type="protein sequence ID" value="KAG2650193.1"/>
    <property type="molecule type" value="Genomic_DNA"/>
</dbReference>
<evidence type="ECO:0000313" key="3">
    <source>
        <dbReference type="Proteomes" id="UP000823388"/>
    </source>
</evidence>
<dbReference type="AlphaFoldDB" id="A0A8T0WZ46"/>
<organism evidence="2 3">
    <name type="scientific">Panicum virgatum</name>
    <name type="common">Blackwell switchgrass</name>
    <dbReference type="NCBI Taxonomy" id="38727"/>
    <lineage>
        <taxon>Eukaryota</taxon>
        <taxon>Viridiplantae</taxon>
        <taxon>Streptophyta</taxon>
        <taxon>Embryophyta</taxon>
        <taxon>Tracheophyta</taxon>
        <taxon>Spermatophyta</taxon>
        <taxon>Magnoliopsida</taxon>
        <taxon>Liliopsida</taxon>
        <taxon>Poales</taxon>
        <taxon>Poaceae</taxon>
        <taxon>PACMAD clade</taxon>
        <taxon>Panicoideae</taxon>
        <taxon>Panicodae</taxon>
        <taxon>Paniceae</taxon>
        <taxon>Panicinae</taxon>
        <taxon>Panicum</taxon>
        <taxon>Panicum sect. Hiantes</taxon>
    </lineage>
</organism>
<comment type="caution">
    <text evidence="2">The sequence shown here is derived from an EMBL/GenBank/DDBJ whole genome shotgun (WGS) entry which is preliminary data.</text>
</comment>
<evidence type="ECO:0000313" key="2">
    <source>
        <dbReference type="EMBL" id="KAG2650193.1"/>
    </source>
</evidence>
<feature type="domain" description="DNA helicase Pif1-like 2B" evidence="1">
    <location>
        <begin position="114"/>
        <end position="159"/>
    </location>
</feature>
<sequence>MHLRDPSLQGAQRDELQHFSEWILAVGDGTVHAERRGDEREPSWVTIPDDLLIHTEGDKIAALVSEVYPDLLRRYRDPSYLSSRAIVCPNNQRCDTISKTSEQIPDFDIVYPVEFLNSIEANNFPTHKLVLKRGTIVMLLRNLNQSIGLCNGTRLLVTEPGQRLLQCMMLTGTHIGETVFIPRTALNTTDVKWPFTLQRRQFPVHVCYAMTINKSQGQTLSRVGLYLKKLVFTHGQLYVAISRATSRSGLRILIENDDGTCGSQTRNVMYREVLATTDAAAA</sequence>
<proteinExistence type="predicted"/>
<dbReference type="InterPro" id="IPR049163">
    <property type="entry name" value="Pif1-like_2B_dom"/>
</dbReference>
<protein>
    <recommendedName>
        <fullName evidence="1">DNA helicase Pif1-like 2B domain-containing protein</fullName>
    </recommendedName>
</protein>
<evidence type="ECO:0000259" key="1">
    <source>
        <dbReference type="Pfam" id="PF21530"/>
    </source>
</evidence>
<gene>
    <name evidence="2" type="ORF">PVAP13_1NG171019</name>
</gene>
<accession>A0A8T0WZ46</accession>
<dbReference type="Proteomes" id="UP000823388">
    <property type="component" value="Chromosome 1N"/>
</dbReference>
<dbReference type="SUPFAM" id="SSF52540">
    <property type="entry name" value="P-loop containing nucleoside triphosphate hydrolases"/>
    <property type="match status" value="1"/>
</dbReference>
<name>A0A8T0WZ46_PANVG</name>
<dbReference type="Pfam" id="PF21530">
    <property type="entry name" value="Pif1_2B_dom"/>
    <property type="match status" value="1"/>
</dbReference>
<dbReference type="InterPro" id="IPR027417">
    <property type="entry name" value="P-loop_NTPase"/>
</dbReference>
<dbReference type="FunFam" id="3.40.50.300:FF:002884">
    <property type="entry name" value="ATP-dependent DNA helicase"/>
    <property type="match status" value="1"/>
</dbReference>
<dbReference type="PANTHER" id="PTHR23274">
    <property type="entry name" value="DNA HELICASE-RELATED"/>
    <property type="match status" value="1"/>
</dbReference>
<dbReference type="Gene3D" id="3.40.50.300">
    <property type="entry name" value="P-loop containing nucleotide triphosphate hydrolases"/>
    <property type="match status" value="1"/>
</dbReference>
<dbReference type="CDD" id="cd18809">
    <property type="entry name" value="SF1_C_RecD"/>
    <property type="match status" value="1"/>
</dbReference>
<dbReference type="GO" id="GO:0006260">
    <property type="term" value="P:DNA replication"/>
    <property type="evidence" value="ECO:0007669"/>
    <property type="project" value="TreeGrafter"/>
</dbReference>
<dbReference type="PANTHER" id="PTHR23274:SF53">
    <property type="entry name" value="ATP-DEPENDENT DNA HELICASE"/>
    <property type="match status" value="1"/>
</dbReference>